<dbReference type="PROSITE" id="PS51257">
    <property type="entry name" value="PROKAR_LIPOPROTEIN"/>
    <property type="match status" value="1"/>
</dbReference>
<accession>A0ABT2J1R8</accession>
<feature type="signal peptide" evidence="1">
    <location>
        <begin position="1"/>
        <end position="33"/>
    </location>
</feature>
<evidence type="ECO:0000313" key="2">
    <source>
        <dbReference type="EMBL" id="MCT2581803.1"/>
    </source>
</evidence>
<evidence type="ECO:0000313" key="3">
    <source>
        <dbReference type="Proteomes" id="UP001156441"/>
    </source>
</evidence>
<dbReference type="SUPFAM" id="SSF53850">
    <property type="entry name" value="Periplasmic binding protein-like II"/>
    <property type="match status" value="1"/>
</dbReference>
<dbReference type="Gene3D" id="3.40.190.10">
    <property type="entry name" value="Periplasmic binding protein-like II"/>
    <property type="match status" value="2"/>
</dbReference>
<dbReference type="RefSeq" id="WP_260189165.1">
    <property type="nucleotide sequence ID" value="NZ_JAFFZE010000004.1"/>
</dbReference>
<sequence length="438" mass="46769">MMPRRYRSGTQVVLAGTVAAALALSACSTGPEASDYQEGDPYTLTVWTNYTGEAGLAWFDGVAEEFEATHENVTVEAQHIQNEELDGKLQTALNSGDAPDVFLQRGGGKMRDMAEANQLLDLTGSAVDSAELREKLGDAPYEALTLDGRLLAAPQLVQPGGIWYSKDLFRQAGITETPKTVDDLADAIQKLKGAGITPIALGGKDAWPAAHWYYFFALRECSADTLEATNESLDFSDPCYENAAEDVVDLAALEPFNEGFLNTSAQQGASSSAGLLANHKAAMELMGSWEPGVVKDLTPNQEPLPDLGWFPFPQVQSGHGDATALMGGKGGFSCSAGAPKTLCAEFLALMNSEKNQESFYTAFGSIPLHVDAQDVVRNDYDKQMIEALNEATYVSDFLDTNYGQQVGTVLNQAVVELLTGETDPAGLVAAITAAAERE</sequence>
<keyword evidence="3" id="KW-1185">Reference proteome</keyword>
<dbReference type="PANTHER" id="PTHR43649">
    <property type="entry name" value="ARABINOSE-BINDING PROTEIN-RELATED"/>
    <property type="match status" value="1"/>
</dbReference>
<dbReference type="InterPro" id="IPR050490">
    <property type="entry name" value="Bact_solute-bd_prot1"/>
</dbReference>
<dbReference type="EMBL" id="JAFFZE010000004">
    <property type="protein sequence ID" value="MCT2581803.1"/>
    <property type="molecule type" value="Genomic_DNA"/>
</dbReference>
<proteinExistence type="predicted"/>
<comment type="caution">
    <text evidence="2">The sequence shown here is derived from an EMBL/GenBank/DDBJ whole genome shotgun (WGS) entry which is preliminary data.</text>
</comment>
<reference evidence="2 3" key="1">
    <citation type="submission" date="2021-02" db="EMBL/GenBank/DDBJ databases">
        <title>Actinophytocola xerophila sp. nov., isolated from soil of cotton cropping field.</title>
        <authorList>
            <person name="Huang R."/>
            <person name="Chen X."/>
            <person name="Ge X."/>
            <person name="Liu W."/>
        </authorList>
    </citation>
    <scope>NUCLEOTIDE SEQUENCE [LARGE SCALE GENOMIC DNA]</scope>
    <source>
        <strain evidence="2 3">S1-96</strain>
    </source>
</reference>
<gene>
    <name evidence="2" type="ORF">JT362_01555</name>
</gene>
<organism evidence="2 3">
    <name type="scientific">Actinophytocola gossypii</name>
    <dbReference type="NCBI Taxonomy" id="2812003"/>
    <lineage>
        <taxon>Bacteria</taxon>
        <taxon>Bacillati</taxon>
        <taxon>Actinomycetota</taxon>
        <taxon>Actinomycetes</taxon>
        <taxon>Pseudonocardiales</taxon>
        <taxon>Pseudonocardiaceae</taxon>
    </lineage>
</organism>
<protein>
    <submittedName>
        <fullName evidence="2">Extracellular solute-binding protein</fullName>
    </submittedName>
</protein>
<dbReference type="Pfam" id="PF01547">
    <property type="entry name" value="SBP_bac_1"/>
    <property type="match status" value="1"/>
</dbReference>
<feature type="chain" id="PRO_5045131320" evidence="1">
    <location>
        <begin position="34"/>
        <end position="438"/>
    </location>
</feature>
<dbReference type="Proteomes" id="UP001156441">
    <property type="component" value="Unassembled WGS sequence"/>
</dbReference>
<dbReference type="InterPro" id="IPR006059">
    <property type="entry name" value="SBP"/>
</dbReference>
<evidence type="ECO:0000256" key="1">
    <source>
        <dbReference type="SAM" id="SignalP"/>
    </source>
</evidence>
<keyword evidence="1" id="KW-0732">Signal</keyword>
<dbReference type="PANTHER" id="PTHR43649:SF14">
    <property type="entry name" value="BLR3389 PROTEIN"/>
    <property type="match status" value="1"/>
</dbReference>
<name>A0ABT2J1R8_9PSEU</name>